<dbReference type="PROSITE" id="PS00770">
    <property type="entry name" value="AA_TRANSFER_CLASS_4"/>
    <property type="match status" value="1"/>
</dbReference>
<evidence type="ECO:0000256" key="2">
    <source>
        <dbReference type="ARBA" id="ARBA00009320"/>
    </source>
</evidence>
<dbReference type="RefSeq" id="WP_170222602.1">
    <property type="nucleotide sequence ID" value="NZ_BAAASV010000003.1"/>
</dbReference>
<dbReference type="Proteomes" id="UP000315389">
    <property type="component" value="Unassembled WGS sequence"/>
</dbReference>
<comment type="caution">
    <text evidence="6">The sequence shown here is derived from an EMBL/GenBank/DDBJ whole genome shotgun (WGS) entry which is preliminary data.</text>
</comment>
<dbReference type="SUPFAM" id="SSF56752">
    <property type="entry name" value="D-aminoacid aminotransferase-like PLP-dependent enzymes"/>
    <property type="match status" value="1"/>
</dbReference>
<dbReference type="InterPro" id="IPR043132">
    <property type="entry name" value="BCAT-like_C"/>
</dbReference>
<evidence type="ECO:0000313" key="7">
    <source>
        <dbReference type="Proteomes" id="UP000315389"/>
    </source>
</evidence>
<dbReference type="InterPro" id="IPR036038">
    <property type="entry name" value="Aminotransferase-like"/>
</dbReference>
<name>A0A542ZVH6_RARFA</name>
<gene>
    <name evidence="6" type="ORF">FB461_0822</name>
</gene>
<proteinExistence type="inferred from homology"/>
<dbReference type="InterPro" id="IPR018300">
    <property type="entry name" value="Aminotrans_IV_CS"/>
</dbReference>
<dbReference type="GO" id="GO:0008483">
    <property type="term" value="F:transaminase activity"/>
    <property type="evidence" value="ECO:0007669"/>
    <property type="project" value="UniProtKB-KW"/>
</dbReference>
<keyword evidence="6" id="KW-0808">Transferase</keyword>
<comment type="similarity">
    <text evidence="2 4">Belongs to the class-IV pyridoxal-phosphate-dependent aminotransferase family.</text>
</comment>
<dbReference type="PANTHER" id="PTHR42743:SF11">
    <property type="entry name" value="AMINODEOXYCHORISMATE LYASE"/>
    <property type="match status" value="1"/>
</dbReference>
<evidence type="ECO:0000256" key="1">
    <source>
        <dbReference type="ARBA" id="ARBA00001933"/>
    </source>
</evidence>
<accession>A0A542ZVH6</accession>
<protein>
    <submittedName>
        <fullName evidence="6">Branched-chain amino acid aminotransferase</fullName>
    </submittedName>
</protein>
<organism evidence="6 7">
    <name type="scientific">Rarobacter faecitabidus</name>
    <dbReference type="NCBI Taxonomy" id="13243"/>
    <lineage>
        <taxon>Bacteria</taxon>
        <taxon>Bacillati</taxon>
        <taxon>Actinomycetota</taxon>
        <taxon>Actinomycetes</taxon>
        <taxon>Micrococcales</taxon>
        <taxon>Rarobacteraceae</taxon>
        <taxon>Rarobacter</taxon>
    </lineage>
</organism>
<reference evidence="6 7" key="1">
    <citation type="submission" date="2019-06" db="EMBL/GenBank/DDBJ databases">
        <title>Sequencing the genomes of 1000 actinobacteria strains.</title>
        <authorList>
            <person name="Klenk H.-P."/>
        </authorList>
    </citation>
    <scope>NUCLEOTIDE SEQUENCE [LARGE SCALE GENOMIC DNA]</scope>
    <source>
        <strain evidence="6 7">DSM 4813</strain>
    </source>
</reference>
<evidence type="ECO:0000313" key="6">
    <source>
        <dbReference type="EMBL" id="TQL64321.1"/>
    </source>
</evidence>
<comment type="cofactor">
    <cofactor evidence="1 5">
        <name>pyridoxal 5'-phosphate</name>
        <dbReference type="ChEBI" id="CHEBI:597326"/>
    </cofactor>
</comment>
<dbReference type="EMBL" id="VFOS01000001">
    <property type="protein sequence ID" value="TQL64321.1"/>
    <property type="molecule type" value="Genomic_DNA"/>
</dbReference>
<evidence type="ECO:0000256" key="4">
    <source>
        <dbReference type="RuleBase" id="RU004106"/>
    </source>
</evidence>
<keyword evidence="7" id="KW-1185">Reference proteome</keyword>
<sequence length="297" mass="31874">MVDRVMYATWIDGVVQMGPASVSTADHAFLLGDGVFETFLWRGGRVVGFDDHLERLMESLERLGILVPPNGELERSVAEVAIYLADRLDPSHPLRVRITVSSGDGPSGLARGGRPVLCVSAMPLPRGSGDPVRASIAPWPRNEWGALAGIKSVSKGEDIIAAREVRGSGANEAIWLNTRGDLCETATANVYVVQADRIVTPNLASGCLPGIARKLLLQHAPASKIPLVEERVPGDILDRVRSGTAGLLLSSAVRGVVQVDELDGVVLSRLPLGKRLQELWQQIVGDHSRVVALRARD</sequence>
<dbReference type="InterPro" id="IPR043131">
    <property type="entry name" value="BCAT-like_N"/>
</dbReference>
<keyword evidence="3 5" id="KW-0663">Pyridoxal phosphate</keyword>
<evidence type="ECO:0000256" key="5">
    <source>
        <dbReference type="RuleBase" id="RU004516"/>
    </source>
</evidence>
<dbReference type="Gene3D" id="3.20.10.10">
    <property type="entry name" value="D-amino Acid Aminotransferase, subunit A, domain 2"/>
    <property type="match status" value="1"/>
</dbReference>
<dbReference type="InterPro" id="IPR001544">
    <property type="entry name" value="Aminotrans_IV"/>
</dbReference>
<dbReference type="AlphaFoldDB" id="A0A542ZVH6"/>
<dbReference type="GO" id="GO:0046394">
    <property type="term" value="P:carboxylic acid biosynthetic process"/>
    <property type="evidence" value="ECO:0007669"/>
    <property type="project" value="UniProtKB-ARBA"/>
</dbReference>
<keyword evidence="6" id="KW-0032">Aminotransferase</keyword>
<dbReference type="InterPro" id="IPR050571">
    <property type="entry name" value="Class-IV_PLP-Dep_Aminotrnsfr"/>
</dbReference>
<evidence type="ECO:0000256" key="3">
    <source>
        <dbReference type="ARBA" id="ARBA00022898"/>
    </source>
</evidence>
<dbReference type="PANTHER" id="PTHR42743">
    <property type="entry name" value="AMINO-ACID AMINOTRANSFERASE"/>
    <property type="match status" value="1"/>
</dbReference>
<dbReference type="Gene3D" id="3.30.470.10">
    <property type="match status" value="1"/>
</dbReference>
<dbReference type="Pfam" id="PF01063">
    <property type="entry name" value="Aminotran_4"/>
    <property type="match status" value="1"/>
</dbReference>